<accession>A0A0F8PU69</accession>
<dbReference type="InterPro" id="IPR033399">
    <property type="entry name" value="TP_0789-like"/>
</dbReference>
<dbReference type="InterPro" id="IPR025377">
    <property type="entry name" value="DUF4367"/>
</dbReference>
<evidence type="ECO:0000313" key="6">
    <source>
        <dbReference type="Proteomes" id="UP000034259"/>
    </source>
</evidence>
<dbReference type="EMBL" id="JJQI01000069">
    <property type="protein sequence ID" value="KKH38970.1"/>
    <property type="molecule type" value="Genomic_DNA"/>
</dbReference>
<dbReference type="Proteomes" id="UP000034672">
    <property type="component" value="Unassembled WGS sequence"/>
</dbReference>
<dbReference type="EMBL" id="CP042908">
    <property type="protein sequence ID" value="QIB91278.1"/>
    <property type="molecule type" value="Genomic_DNA"/>
</dbReference>
<dbReference type="RefSeq" id="WP_048048830.1">
    <property type="nucleotide sequence ID" value="NZ_CP042908.1"/>
</dbReference>
<evidence type="ECO:0000259" key="2">
    <source>
        <dbReference type="Pfam" id="PF17131"/>
    </source>
</evidence>
<evidence type="ECO:0000313" key="4">
    <source>
        <dbReference type="EMBL" id="KKH56860.1"/>
    </source>
</evidence>
<dbReference type="Pfam" id="PF17131">
    <property type="entry name" value="LolA_like"/>
    <property type="match status" value="1"/>
</dbReference>
<feature type="domain" description="DUF4367" evidence="1">
    <location>
        <begin position="258"/>
        <end position="368"/>
    </location>
</feature>
<dbReference type="EMBL" id="JJQK01000002">
    <property type="protein sequence ID" value="KKH56860.1"/>
    <property type="molecule type" value="Genomic_DNA"/>
</dbReference>
<evidence type="ECO:0000313" key="3">
    <source>
        <dbReference type="EMBL" id="KKH38970.1"/>
    </source>
</evidence>
<sequence>MINVRVNKISKSLILLFFVTFTLFASGCTEKNLSADKIAAQMIEKENNIEDYSYVMNVTYYYGEKTTTTEFKTMFKKPNLVKNIAMESGKENGTYFVSDGEFAWTYAPDTNTVLKTKIPEAQKLGKSEYAQFINEFLNDTNVTLLGMEDIDDRSAFILETIPKEKTEDYQLVGRTKIWVDKETWTPLKYEVYDSNKNLTIKIELRDLKVNTGIPDSEFIFDIPEGAKIKTVDLGEVLKQPEELTLEEAREQASFEILTPEYMPEDYAFNYSTVYNNSEIVPDGQAVETVILTYVKGEDSIFLTETLYEDEPQNPVAFDTAEDIEINGVEGKYLALGDMNILRWKMGNVELSLNAPLEKAEILKIANSISANE</sequence>
<protein>
    <submittedName>
        <fullName evidence="5">Outer membrane lipoprotein-sorting protein</fullName>
    </submittedName>
</protein>
<feature type="domain" description="Uncharacterized protein TP-0789" evidence="2">
    <location>
        <begin position="90"/>
        <end position="212"/>
    </location>
</feature>
<dbReference type="AlphaFoldDB" id="A0A0F8PU69"/>
<dbReference type="InterPro" id="IPR052944">
    <property type="entry name" value="Sporulation_related"/>
</dbReference>
<reference evidence="6 7" key="1">
    <citation type="journal article" date="2015" name="ISME J.">
        <title>Genomic and phenotypic differentiation among Methanosarcina mazei populations from Columbia River sediment.</title>
        <authorList>
            <person name="Youngblut N.D."/>
            <person name="Wirth J.S."/>
            <person name="Henriksen J.R."/>
            <person name="Smith M."/>
            <person name="Simon H."/>
            <person name="Metcalf W.W."/>
            <person name="Whitaker R.J."/>
        </authorList>
    </citation>
    <scope>NUCLEOTIDE SEQUENCE [LARGE SCALE GENOMIC DNA]</scope>
    <source>
        <strain evidence="3 7">1.H.A.1A.4</strain>
        <strain evidence="4 6">1.H.A.2.1</strain>
    </source>
</reference>
<dbReference type="PATRIC" id="fig|2209.52.peg.284"/>
<gene>
    <name evidence="3" type="ORF">DU71_01295</name>
    <name evidence="4" type="ORF">DU72_01635</name>
    <name evidence="5" type="ORF">FQU78_09705</name>
</gene>
<evidence type="ECO:0000313" key="8">
    <source>
        <dbReference type="Proteomes" id="UP000467371"/>
    </source>
</evidence>
<dbReference type="GeneID" id="44087414"/>
<dbReference type="PROSITE" id="PS51257">
    <property type="entry name" value="PROKAR_LIPOPROTEIN"/>
    <property type="match status" value="1"/>
</dbReference>
<organism evidence="4 6">
    <name type="scientific">Methanosarcina mazei</name>
    <name type="common">Methanosarcina frisia</name>
    <dbReference type="NCBI Taxonomy" id="2209"/>
    <lineage>
        <taxon>Archaea</taxon>
        <taxon>Methanobacteriati</taxon>
        <taxon>Methanobacteriota</taxon>
        <taxon>Stenosarchaea group</taxon>
        <taxon>Methanomicrobia</taxon>
        <taxon>Methanosarcinales</taxon>
        <taxon>Methanosarcinaceae</taxon>
        <taxon>Methanosarcina</taxon>
    </lineage>
</organism>
<dbReference type="PANTHER" id="PTHR37507:SF2">
    <property type="entry name" value="SPORULATION PROTEIN YDCC"/>
    <property type="match status" value="1"/>
</dbReference>
<dbReference type="Pfam" id="PF14285">
    <property type="entry name" value="DUF4367"/>
    <property type="match status" value="1"/>
</dbReference>
<dbReference type="Proteomes" id="UP000467371">
    <property type="component" value="Chromosome"/>
</dbReference>
<reference evidence="5 8" key="2">
    <citation type="journal article" date="2020" name="Environ. Microbiol. Rep.">
        <title>Redox cycling of Fe(II) and Fe(III) in magnetite accelerates aceticlastic methanogenesis by Methanosarcina mazei.</title>
        <authorList>
            <person name="Wang H."/>
            <person name="Byrne J.M."/>
            <person name="Liu P."/>
            <person name="Liu J."/>
            <person name="Dong X."/>
            <person name="Lu Y."/>
        </authorList>
    </citation>
    <scope>NUCLEOTIDE SEQUENCE [LARGE SCALE GENOMIC DNA]</scope>
    <source>
        <strain evidence="5">Zm-15</strain>
        <strain evidence="8">zm-15</strain>
    </source>
</reference>
<dbReference type="Proteomes" id="UP000034259">
    <property type="component" value="Unassembled WGS sequence"/>
</dbReference>
<evidence type="ECO:0000313" key="5">
    <source>
        <dbReference type="EMBL" id="QIB91278.1"/>
    </source>
</evidence>
<keyword evidence="5" id="KW-0449">Lipoprotein</keyword>
<evidence type="ECO:0000313" key="7">
    <source>
        <dbReference type="Proteomes" id="UP000034672"/>
    </source>
</evidence>
<name>A0A0F8PU69_METMZ</name>
<evidence type="ECO:0000259" key="1">
    <source>
        <dbReference type="Pfam" id="PF14285"/>
    </source>
</evidence>
<dbReference type="SUPFAM" id="SSF89392">
    <property type="entry name" value="Prokaryotic lipoproteins and lipoprotein localization factors"/>
    <property type="match status" value="1"/>
</dbReference>
<dbReference type="CDD" id="cd16329">
    <property type="entry name" value="LolA_like"/>
    <property type="match status" value="1"/>
</dbReference>
<dbReference type="Gene3D" id="2.50.20.10">
    <property type="entry name" value="Lipoprotein localisation LolA/LolB/LppX"/>
    <property type="match status" value="1"/>
</dbReference>
<dbReference type="InterPro" id="IPR029046">
    <property type="entry name" value="LolA/LolB/LppX"/>
</dbReference>
<proteinExistence type="predicted"/>
<dbReference type="PANTHER" id="PTHR37507">
    <property type="entry name" value="SPORULATION PROTEIN YDCC"/>
    <property type="match status" value="1"/>
</dbReference>